<feature type="transmembrane region" description="Helical" evidence="2">
    <location>
        <begin position="217"/>
        <end position="240"/>
    </location>
</feature>
<evidence type="ECO:0000256" key="2">
    <source>
        <dbReference type="SAM" id="Phobius"/>
    </source>
</evidence>
<evidence type="ECO:0000259" key="3">
    <source>
        <dbReference type="SMART" id="SM00014"/>
    </source>
</evidence>
<feature type="transmembrane region" description="Helical" evidence="2">
    <location>
        <begin position="184"/>
        <end position="205"/>
    </location>
</feature>
<feature type="transmembrane region" description="Helical" evidence="2">
    <location>
        <begin position="90"/>
        <end position="113"/>
    </location>
</feature>
<dbReference type="RefSeq" id="WP_092657720.1">
    <property type="nucleotide sequence ID" value="NZ_LT629732.1"/>
</dbReference>
<keyword evidence="2" id="KW-0812">Transmembrane</keyword>
<dbReference type="AlphaFoldDB" id="A0A1H1T1V4"/>
<keyword evidence="5" id="KW-1185">Reference proteome</keyword>
<feature type="region of interest" description="Disordered" evidence="1">
    <location>
        <begin position="292"/>
        <end position="311"/>
    </location>
</feature>
<dbReference type="EMBL" id="LT629732">
    <property type="protein sequence ID" value="SDS54083.1"/>
    <property type="molecule type" value="Genomic_DNA"/>
</dbReference>
<dbReference type="Proteomes" id="UP000198983">
    <property type="component" value="Chromosome I"/>
</dbReference>
<dbReference type="OrthoDB" id="3240395at2"/>
<dbReference type="InterPro" id="IPR000326">
    <property type="entry name" value="PAP2/HPO"/>
</dbReference>
<dbReference type="CDD" id="cd01610">
    <property type="entry name" value="PAP2_like"/>
    <property type="match status" value="1"/>
</dbReference>
<keyword evidence="2" id="KW-1133">Transmembrane helix</keyword>
<gene>
    <name evidence="4" type="ORF">SAMN04489717_3024</name>
</gene>
<evidence type="ECO:0000313" key="5">
    <source>
        <dbReference type="Proteomes" id="UP000198983"/>
    </source>
</evidence>
<keyword evidence="2" id="KW-0472">Membrane</keyword>
<feature type="transmembrane region" description="Helical" evidence="2">
    <location>
        <begin position="158"/>
        <end position="178"/>
    </location>
</feature>
<dbReference type="Gene3D" id="1.20.144.10">
    <property type="entry name" value="Phosphatidic acid phosphatase type 2/haloperoxidase"/>
    <property type="match status" value="1"/>
</dbReference>
<dbReference type="InterPro" id="IPR036938">
    <property type="entry name" value="PAP2/HPO_sf"/>
</dbReference>
<dbReference type="Pfam" id="PF01569">
    <property type="entry name" value="PAP2"/>
    <property type="match status" value="1"/>
</dbReference>
<reference evidence="4 5" key="1">
    <citation type="submission" date="2016-10" db="EMBL/GenBank/DDBJ databases">
        <authorList>
            <person name="de Groot N.N."/>
        </authorList>
    </citation>
    <scope>NUCLEOTIDE SEQUENCE [LARGE SCALE GENOMIC DNA]</scope>
    <source>
        <strain evidence="4 5">DSM 22024</strain>
    </source>
</reference>
<proteinExistence type="predicted"/>
<evidence type="ECO:0000256" key="1">
    <source>
        <dbReference type="SAM" id="MobiDB-lite"/>
    </source>
</evidence>
<feature type="transmembrane region" description="Helical" evidence="2">
    <location>
        <begin position="65"/>
        <end position="83"/>
    </location>
</feature>
<feature type="domain" description="Phosphatidic acid phosphatase type 2/haloperoxidase" evidence="3">
    <location>
        <begin position="88"/>
        <end position="202"/>
    </location>
</feature>
<accession>A0A1H1T1V4</accession>
<feature type="transmembrane region" description="Helical" evidence="2">
    <location>
        <begin position="12"/>
        <end position="31"/>
    </location>
</feature>
<feature type="transmembrane region" description="Helical" evidence="2">
    <location>
        <begin position="133"/>
        <end position="151"/>
    </location>
</feature>
<sequence length="311" mass="32029">MPSRSRGVTASWLFTLTLAYVVALGAVWWIFVRTRHGQLLDSVALAGNVVGQTHVHTLVTRVLDVVSVASLAAATLLIGFIALARRRLLLALVATLVVAGANLTTQVLKHVVIQRPDLGVQGETAAGLNSLPSGHTTVAASVAVAFVLVLPPALRGTAAVLGAGYSALTAVATLSAGWHRPSDAVAALLIVGGWAAGGGFCLVLAQSRFARATTREAHPYAVSLLAVAGVVLVAGGVLAVTVADPGLYANIDGLTRRRLFVAYAGSAAGICGTACLVMALTLATVHRVVPRMDRRPLPPRPPSRAWTSTEA</sequence>
<dbReference type="SUPFAM" id="SSF48317">
    <property type="entry name" value="Acid phosphatase/Vanadium-dependent haloperoxidase"/>
    <property type="match status" value="1"/>
</dbReference>
<dbReference type="STRING" id="117157.SAMN04489717_3024"/>
<protein>
    <submittedName>
        <fullName evidence="4">PAP2 superfamily protein</fullName>
    </submittedName>
</protein>
<name>A0A1H1T1V4_9ACTN</name>
<dbReference type="SMART" id="SM00014">
    <property type="entry name" value="acidPPc"/>
    <property type="match status" value="1"/>
</dbReference>
<organism evidence="4 5">
    <name type="scientific">Actinopolymorpha singaporensis</name>
    <dbReference type="NCBI Taxonomy" id="117157"/>
    <lineage>
        <taxon>Bacteria</taxon>
        <taxon>Bacillati</taxon>
        <taxon>Actinomycetota</taxon>
        <taxon>Actinomycetes</taxon>
        <taxon>Propionibacteriales</taxon>
        <taxon>Actinopolymorphaceae</taxon>
        <taxon>Actinopolymorpha</taxon>
    </lineage>
</organism>
<evidence type="ECO:0000313" key="4">
    <source>
        <dbReference type="EMBL" id="SDS54083.1"/>
    </source>
</evidence>
<feature type="transmembrane region" description="Helical" evidence="2">
    <location>
        <begin position="260"/>
        <end position="285"/>
    </location>
</feature>